<dbReference type="InterPro" id="IPR037883">
    <property type="entry name" value="Knr4/Smi1-like_sf"/>
</dbReference>
<feature type="domain" description="Knr4/Smi1-like" evidence="1">
    <location>
        <begin position="42"/>
        <end position="163"/>
    </location>
</feature>
<comment type="caution">
    <text evidence="2">The sequence shown here is derived from an EMBL/GenBank/DDBJ whole genome shotgun (WGS) entry which is preliminary data.</text>
</comment>
<evidence type="ECO:0000313" key="2">
    <source>
        <dbReference type="EMBL" id="MFC6038974.1"/>
    </source>
</evidence>
<gene>
    <name evidence="2" type="ORF">ACFPYN_05840</name>
</gene>
<dbReference type="EMBL" id="JBHSRI010000006">
    <property type="protein sequence ID" value="MFC6038974.1"/>
    <property type="molecule type" value="Genomic_DNA"/>
</dbReference>
<reference evidence="3" key="1">
    <citation type="journal article" date="2019" name="Int. J. Syst. Evol. Microbiol.">
        <title>The Global Catalogue of Microorganisms (GCM) 10K type strain sequencing project: providing services to taxonomists for standard genome sequencing and annotation.</title>
        <authorList>
            <consortium name="The Broad Institute Genomics Platform"/>
            <consortium name="The Broad Institute Genome Sequencing Center for Infectious Disease"/>
            <person name="Wu L."/>
            <person name="Ma J."/>
        </authorList>
    </citation>
    <scope>NUCLEOTIDE SEQUENCE [LARGE SCALE GENOMIC DNA]</scope>
    <source>
        <strain evidence="3">CCUG 54527</strain>
    </source>
</reference>
<dbReference type="Gene3D" id="3.40.1580.10">
    <property type="entry name" value="SMI1/KNR4-like"/>
    <property type="match status" value="1"/>
</dbReference>
<dbReference type="SUPFAM" id="SSF160631">
    <property type="entry name" value="SMI1/KNR4-like"/>
    <property type="match status" value="1"/>
</dbReference>
<dbReference type="InterPro" id="IPR018958">
    <property type="entry name" value="Knr4/Smi1-like_dom"/>
</dbReference>
<dbReference type="Proteomes" id="UP001596170">
    <property type="component" value="Unassembled WGS sequence"/>
</dbReference>
<sequence length="182" mass="21560">MFDFIGQELSEIYRDDKKKLRTNTILLGDLGVGRWHTHLQPPLSKELIAHFEVELKQEFPPQYKEFLNFYNGCYLFDLLRIAGKSPDTYKGFSIEEQIMTPIELDNMQDLYRRKRTPQTHFIFGDSIVKNAYYVIDIDGNILEMDFKTKKVIKSYDDLNNFLREILKEGKENLRNGIYLEFG</sequence>
<evidence type="ECO:0000313" key="3">
    <source>
        <dbReference type="Proteomes" id="UP001596170"/>
    </source>
</evidence>
<dbReference type="RefSeq" id="WP_377733075.1">
    <property type="nucleotide sequence ID" value="NZ_JBHSRI010000006.1"/>
</dbReference>
<organism evidence="2 3">
    <name type="scientific">Paenisporosarcina macmurdoensis</name>
    <dbReference type="NCBI Taxonomy" id="212659"/>
    <lineage>
        <taxon>Bacteria</taxon>
        <taxon>Bacillati</taxon>
        <taxon>Bacillota</taxon>
        <taxon>Bacilli</taxon>
        <taxon>Bacillales</taxon>
        <taxon>Caryophanaceae</taxon>
        <taxon>Paenisporosarcina</taxon>
    </lineage>
</organism>
<protein>
    <submittedName>
        <fullName evidence="2">SMI1/KNR4 family protein</fullName>
    </submittedName>
</protein>
<dbReference type="Pfam" id="PF09346">
    <property type="entry name" value="SMI1_KNR4"/>
    <property type="match status" value="1"/>
</dbReference>
<evidence type="ECO:0000259" key="1">
    <source>
        <dbReference type="Pfam" id="PF09346"/>
    </source>
</evidence>
<proteinExistence type="predicted"/>
<keyword evidence="3" id="KW-1185">Reference proteome</keyword>
<accession>A0ABW1L5M5</accession>
<name>A0ABW1L5M5_9BACL</name>